<gene>
    <name evidence="6" type="ORF">F3S47_11265</name>
</gene>
<dbReference type="InterPro" id="IPR010827">
    <property type="entry name" value="BamA/TamA_POTRA"/>
</dbReference>
<dbReference type="EMBL" id="VYQE01000003">
    <property type="protein sequence ID" value="KAA9008361.1"/>
    <property type="molecule type" value="Genomic_DNA"/>
</dbReference>
<dbReference type="InterPro" id="IPR039910">
    <property type="entry name" value="D15-like"/>
</dbReference>
<evidence type="ECO:0000259" key="5">
    <source>
        <dbReference type="Pfam" id="PF07244"/>
    </source>
</evidence>
<evidence type="ECO:0000313" key="7">
    <source>
        <dbReference type="Proteomes" id="UP000326554"/>
    </source>
</evidence>
<feature type="domain" description="POTRA" evidence="5">
    <location>
        <begin position="189"/>
        <end position="260"/>
    </location>
</feature>
<organism evidence="6 7">
    <name type="scientific">Histidinibacterium aquaticum</name>
    <dbReference type="NCBI Taxonomy" id="2613962"/>
    <lineage>
        <taxon>Bacteria</taxon>
        <taxon>Pseudomonadati</taxon>
        <taxon>Pseudomonadota</taxon>
        <taxon>Alphaproteobacteria</taxon>
        <taxon>Rhodobacterales</taxon>
        <taxon>Paracoccaceae</taxon>
        <taxon>Histidinibacterium</taxon>
    </lineage>
</organism>
<dbReference type="Pfam" id="PF07244">
    <property type="entry name" value="POTRA"/>
    <property type="match status" value="1"/>
</dbReference>
<protein>
    <submittedName>
        <fullName evidence="6">Outer membrane protein assembly factor</fullName>
    </submittedName>
</protein>
<evidence type="ECO:0000256" key="3">
    <source>
        <dbReference type="ARBA" id="ARBA00023136"/>
    </source>
</evidence>
<feature type="domain" description="Bacterial surface antigen (D15)" evidence="4">
    <location>
        <begin position="288"/>
        <end position="585"/>
    </location>
</feature>
<dbReference type="GO" id="GO:0019867">
    <property type="term" value="C:outer membrane"/>
    <property type="evidence" value="ECO:0007669"/>
    <property type="project" value="InterPro"/>
</dbReference>
<proteinExistence type="predicted"/>
<keyword evidence="3" id="KW-0472">Membrane</keyword>
<comment type="subcellular location">
    <subcellularLocation>
        <location evidence="1">Membrane</location>
    </subcellularLocation>
</comment>
<keyword evidence="2" id="KW-1134">Transmembrane beta strand</keyword>
<evidence type="ECO:0000256" key="2">
    <source>
        <dbReference type="ARBA" id="ARBA00022452"/>
    </source>
</evidence>
<evidence type="ECO:0000256" key="1">
    <source>
        <dbReference type="ARBA" id="ARBA00004370"/>
    </source>
</evidence>
<sequence>MALGLSALPAAAQQIVLAAGDAGESLQEELRQASLIFALEEEEQPTAQDYVAAAQADYRRLQTALYNAGYYGGTVSIDIDGREAASIAPLGAPPSIQRIVVQVDRGPQFTFGRAVVTPLAEGTEMPEAFRSGERAFTAPIRRAVNAGLDGWRQQGRARAEVVGEDIVARHPQEELDVTVTLDPGPVLTFGPLIISGNEAVRTERIRQIAGLPTGQVYDPDEVETASNRLRRTDVFSSVVLREAEENGPNQTLPMLLDVAERQPRRFGFGVEVSSIDGLTASAFWLHRNLFGGAERFRVEGEVSQIGENLEAIDYSLTANFRRPATFGPDNDLFANLEFEDVQDDLIELRAVQAELGLSRLVTEDLTISGGVGYRYGEVVTELRDVTYQLLTLPLTLEFDRRDNELDAQNGYYADVTATPFLGLENADDGGRLYTDLRGYRSFGADDRFTFAGRLQYGAIIGASADSAPQDFLFYSGGGGTVRGQEYQSLGVMRDGAEVGGTSFLGAQLEARIGVRNNLEAVGFYDVGQVGSGEVPEPDDPYHAGAGLGIRYDTGIGPIRLDIATPVTGDDAYGSVQVYIGIGQAF</sequence>
<dbReference type="InterPro" id="IPR000184">
    <property type="entry name" value="Bac_surfAg_D15"/>
</dbReference>
<keyword evidence="7" id="KW-1185">Reference proteome</keyword>
<evidence type="ECO:0000259" key="4">
    <source>
        <dbReference type="Pfam" id="PF01103"/>
    </source>
</evidence>
<dbReference type="Proteomes" id="UP000326554">
    <property type="component" value="Unassembled WGS sequence"/>
</dbReference>
<accession>A0A5J5GJE3</accession>
<evidence type="ECO:0000313" key="6">
    <source>
        <dbReference type="EMBL" id="KAA9008361.1"/>
    </source>
</evidence>
<name>A0A5J5GJE3_9RHOB</name>
<dbReference type="Gene3D" id="3.10.20.310">
    <property type="entry name" value="membrane protein fhac"/>
    <property type="match status" value="1"/>
</dbReference>
<reference evidence="6 7" key="1">
    <citation type="submission" date="2019-09" db="EMBL/GenBank/DDBJ databases">
        <authorList>
            <person name="Park J.-S."/>
            <person name="Choi H.-J."/>
        </authorList>
    </citation>
    <scope>NUCLEOTIDE SEQUENCE [LARGE SCALE GENOMIC DNA]</scope>
    <source>
        <strain evidence="6 7">176SS1-4</strain>
    </source>
</reference>
<dbReference type="PANTHER" id="PTHR12815">
    <property type="entry name" value="SORTING AND ASSEMBLY MACHINERY SAMM50 PROTEIN FAMILY MEMBER"/>
    <property type="match status" value="1"/>
</dbReference>
<dbReference type="PANTHER" id="PTHR12815:SF42">
    <property type="entry name" value="BACTERIAL SURFACE ANTIGEN (D15) DOMAIN-CONTAINING PROTEIN"/>
    <property type="match status" value="1"/>
</dbReference>
<dbReference type="Gene3D" id="2.40.160.50">
    <property type="entry name" value="membrane protein fhac: a member of the omp85/tpsb transporter family"/>
    <property type="match status" value="1"/>
</dbReference>
<comment type="caution">
    <text evidence="6">The sequence shown here is derived from an EMBL/GenBank/DDBJ whole genome shotgun (WGS) entry which is preliminary data.</text>
</comment>
<dbReference type="AlphaFoldDB" id="A0A5J5GJE3"/>
<dbReference type="Pfam" id="PF01103">
    <property type="entry name" value="Omp85"/>
    <property type="match status" value="1"/>
</dbReference>
<keyword evidence="2" id="KW-0812">Transmembrane</keyword>